<feature type="transmembrane region" description="Helical" evidence="2">
    <location>
        <begin position="37"/>
        <end position="56"/>
    </location>
</feature>
<gene>
    <name evidence="3" type="ORF">EUGRSUZ_K00397</name>
</gene>
<organism evidence="3">
    <name type="scientific">Eucalyptus grandis</name>
    <name type="common">Flooded gum</name>
    <dbReference type="NCBI Taxonomy" id="71139"/>
    <lineage>
        <taxon>Eukaryota</taxon>
        <taxon>Viridiplantae</taxon>
        <taxon>Streptophyta</taxon>
        <taxon>Embryophyta</taxon>
        <taxon>Tracheophyta</taxon>
        <taxon>Spermatophyta</taxon>
        <taxon>Magnoliopsida</taxon>
        <taxon>eudicotyledons</taxon>
        <taxon>Gunneridae</taxon>
        <taxon>Pentapetalae</taxon>
        <taxon>rosids</taxon>
        <taxon>malvids</taxon>
        <taxon>Myrtales</taxon>
        <taxon>Myrtaceae</taxon>
        <taxon>Myrtoideae</taxon>
        <taxon>Eucalypteae</taxon>
        <taxon>Eucalyptus</taxon>
    </lineage>
</organism>
<dbReference type="PANTHER" id="PTHR34467">
    <property type="entry name" value="TRANSMEMBRANE PROTEIN"/>
    <property type="match status" value="1"/>
</dbReference>
<proteinExistence type="predicted"/>
<evidence type="ECO:0000313" key="3">
    <source>
        <dbReference type="EMBL" id="KCW46579.1"/>
    </source>
</evidence>
<sequence length="108" mass="11929">MEGKPLFPTTPSPPASNKAEQSRKQTRVVSMAPKVKTLVLVFLMLLMISFSLGLPGEVDGSGAKPSFPKVGERLKMRKLMMAESLLDYEDVCANPKHDPRKKGCKNNR</sequence>
<accession>A0A058ZYQ2</accession>
<dbReference type="PANTHER" id="PTHR34467:SF7">
    <property type="entry name" value="TRANSMEMBRANE PROTEIN"/>
    <property type="match status" value="1"/>
</dbReference>
<keyword evidence="2" id="KW-1133">Transmembrane helix</keyword>
<feature type="region of interest" description="Disordered" evidence="1">
    <location>
        <begin position="1"/>
        <end position="27"/>
    </location>
</feature>
<keyword evidence="2" id="KW-0472">Membrane</keyword>
<dbReference type="AlphaFoldDB" id="A0A058ZYQ2"/>
<keyword evidence="2" id="KW-0812">Transmembrane</keyword>
<dbReference type="Gramene" id="KCW46579">
    <property type="protein sequence ID" value="KCW46579"/>
    <property type="gene ID" value="EUGRSUZ_K00397"/>
</dbReference>
<reference evidence="3" key="1">
    <citation type="submission" date="2013-07" db="EMBL/GenBank/DDBJ databases">
        <title>The genome of Eucalyptus grandis.</title>
        <authorList>
            <person name="Schmutz J."/>
            <person name="Hayes R."/>
            <person name="Myburg A."/>
            <person name="Tuskan G."/>
            <person name="Grattapaglia D."/>
            <person name="Rokhsar D.S."/>
        </authorList>
    </citation>
    <scope>NUCLEOTIDE SEQUENCE</scope>
    <source>
        <tissue evidence="3">Leaf extractions</tissue>
    </source>
</reference>
<dbReference type="EMBL" id="KK198763">
    <property type="protein sequence ID" value="KCW46579.1"/>
    <property type="molecule type" value="Genomic_DNA"/>
</dbReference>
<dbReference type="InParanoid" id="A0A058ZYQ2"/>
<evidence type="ECO:0000256" key="1">
    <source>
        <dbReference type="SAM" id="MobiDB-lite"/>
    </source>
</evidence>
<evidence type="ECO:0000256" key="2">
    <source>
        <dbReference type="SAM" id="Phobius"/>
    </source>
</evidence>
<protein>
    <submittedName>
        <fullName evidence="3">Uncharacterized protein</fullName>
    </submittedName>
</protein>
<dbReference type="OrthoDB" id="1681778at2759"/>
<dbReference type="KEGG" id="egr:104424524"/>
<name>A0A058ZYQ2_EUCGR</name>